<dbReference type="GO" id="GO:0016616">
    <property type="term" value="F:oxidoreductase activity, acting on the CH-OH group of donors, NAD or NADP as acceptor"/>
    <property type="evidence" value="ECO:0007669"/>
    <property type="project" value="UniProtKB-ARBA"/>
</dbReference>
<keyword evidence="3" id="KW-0560">Oxidoreductase</keyword>
<dbReference type="Gene3D" id="3.20.20.100">
    <property type="entry name" value="NADP-dependent oxidoreductase domain"/>
    <property type="match status" value="1"/>
</dbReference>
<comment type="caution">
    <text evidence="6">The sequence shown here is derived from an EMBL/GenBank/DDBJ whole genome shotgun (WGS) entry which is preliminary data.</text>
</comment>
<dbReference type="PRINTS" id="PR00069">
    <property type="entry name" value="ALDKETRDTASE"/>
</dbReference>
<protein>
    <recommendedName>
        <fullName evidence="5">NADP-dependent oxidoreductase domain-containing protein</fullName>
    </recommendedName>
</protein>
<dbReference type="GO" id="GO:0016652">
    <property type="term" value="F:oxidoreductase activity, acting on NAD(P)H as acceptor"/>
    <property type="evidence" value="ECO:0007669"/>
    <property type="project" value="InterPro"/>
</dbReference>
<keyword evidence="2" id="KW-0521">NADP</keyword>
<keyword evidence="7" id="KW-1185">Reference proteome</keyword>
<keyword evidence="4" id="KW-0472">Membrane</keyword>
<dbReference type="InterPro" id="IPR023210">
    <property type="entry name" value="NADP_OxRdtase_dom"/>
</dbReference>
<proteinExistence type="inferred from homology"/>
<dbReference type="InterPro" id="IPR020471">
    <property type="entry name" value="AKR"/>
</dbReference>
<dbReference type="InterPro" id="IPR018170">
    <property type="entry name" value="Aldo/ket_reductase_CS"/>
</dbReference>
<gene>
    <name evidence="6" type="ORF">Clacol_007129</name>
</gene>
<evidence type="ECO:0000256" key="2">
    <source>
        <dbReference type="ARBA" id="ARBA00022857"/>
    </source>
</evidence>
<dbReference type="PANTHER" id="PTHR43827">
    <property type="entry name" value="2,5-DIKETO-D-GLUCONIC ACID REDUCTASE"/>
    <property type="match status" value="1"/>
</dbReference>
<dbReference type="CDD" id="cd19120">
    <property type="entry name" value="AKR_AKR3C2-3"/>
    <property type="match status" value="1"/>
</dbReference>
<name>A0AAV5AJM4_9AGAM</name>
<feature type="transmembrane region" description="Helical" evidence="4">
    <location>
        <begin position="641"/>
        <end position="662"/>
    </location>
</feature>
<dbReference type="PANTHER" id="PTHR43827:SF3">
    <property type="entry name" value="NADP-DEPENDENT OXIDOREDUCTASE DOMAIN-CONTAINING PROTEIN"/>
    <property type="match status" value="1"/>
</dbReference>
<dbReference type="Pfam" id="PF00248">
    <property type="entry name" value="Aldo_ket_red"/>
    <property type="match status" value="1"/>
</dbReference>
<sequence>MVNLSQVKFSWRNNDSEILRILLDALVGCRLEEFDFTLHIPYLEASVDSTLLMTATKLEGLQVRASWNRTSFPLGQANWVGDLLSNTPKLTHLSFTIPHATLSVNLLDYTWPNLENLFIDTSNISPTTDVPPPPSKFTDFFKRHPKLTTLSLHCNVYPPSTSPLVTVECLPKLESFSYDGPLGVPLSLVLSPASARRLRHLTVHDNAVPLEPPNNMDIHKELTSLKTLCFTLVPWAVNYDNINQTLEVLAEHAIGLQKIHIPTTESLFKRYLETLIILQRFPKLTHLSGMWPHDINRHDFFLWQLYQCPQLEYVINIGHDKTPCVSRLIRKIKHSDKYMMAKLVSEKNPDCDMRTWGDVIPGVGYGTWKIPRPQTVKEVTQAVEAGFDHIDTAQSYANETEAGQALRQSGLPRSSVWITTKFSGQKSVEDSIKDSLNNLGVRSVDLYLVHSPRLANGNIPGLWKRFEKIKSKGSAKNIGVSNFTVSDLQTLLKDAKVVPAVNQILLHPYVYQQQKPIIDFCNQKGIAIEAYSPLIPVTSAPGGPVDIPLEKISKRTGATYDQILLAWNKAKGSIVLSSSSKPSRLEGYRKAGDIGTGKNFNPFQELTADEIAEIDSAGAKGPNSWFSEDVIPNNDARSLTLIFLVAISFVATTALWVCAHVFNLV</sequence>
<dbReference type="PROSITE" id="PS00062">
    <property type="entry name" value="ALDOKETO_REDUCTASE_2"/>
    <property type="match status" value="1"/>
</dbReference>
<feature type="domain" description="NADP-dependent oxidoreductase" evidence="5">
    <location>
        <begin position="364"/>
        <end position="592"/>
    </location>
</feature>
<evidence type="ECO:0000313" key="7">
    <source>
        <dbReference type="Proteomes" id="UP001050691"/>
    </source>
</evidence>
<dbReference type="InterPro" id="IPR044494">
    <property type="entry name" value="AKR3C2/3"/>
</dbReference>
<dbReference type="Proteomes" id="UP001050691">
    <property type="component" value="Unassembled WGS sequence"/>
</dbReference>
<evidence type="ECO:0000259" key="5">
    <source>
        <dbReference type="Pfam" id="PF00248"/>
    </source>
</evidence>
<dbReference type="InterPro" id="IPR032675">
    <property type="entry name" value="LRR_dom_sf"/>
</dbReference>
<dbReference type="SUPFAM" id="SSF52047">
    <property type="entry name" value="RNI-like"/>
    <property type="match status" value="1"/>
</dbReference>
<evidence type="ECO:0000256" key="4">
    <source>
        <dbReference type="SAM" id="Phobius"/>
    </source>
</evidence>
<accession>A0AAV5AJM4</accession>
<evidence type="ECO:0000256" key="3">
    <source>
        <dbReference type="ARBA" id="ARBA00023002"/>
    </source>
</evidence>
<evidence type="ECO:0000313" key="6">
    <source>
        <dbReference type="EMBL" id="GJJ12883.1"/>
    </source>
</evidence>
<organism evidence="6 7">
    <name type="scientific">Clathrus columnatus</name>
    <dbReference type="NCBI Taxonomy" id="1419009"/>
    <lineage>
        <taxon>Eukaryota</taxon>
        <taxon>Fungi</taxon>
        <taxon>Dikarya</taxon>
        <taxon>Basidiomycota</taxon>
        <taxon>Agaricomycotina</taxon>
        <taxon>Agaricomycetes</taxon>
        <taxon>Phallomycetidae</taxon>
        <taxon>Phallales</taxon>
        <taxon>Clathraceae</taxon>
        <taxon>Clathrus</taxon>
    </lineage>
</organism>
<keyword evidence="4" id="KW-0812">Transmembrane</keyword>
<dbReference type="AlphaFoldDB" id="A0AAV5AJM4"/>
<dbReference type="Gene3D" id="3.80.10.10">
    <property type="entry name" value="Ribonuclease Inhibitor"/>
    <property type="match status" value="1"/>
</dbReference>
<reference evidence="6" key="1">
    <citation type="submission" date="2021-10" db="EMBL/GenBank/DDBJ databases">
        <title>De novo Genome Assembly of Clathrus columnatus (Basidiomycota, Fungi) Using Illumina and Nanopore Sequence Data.</title>
        <authorList>
            <person name="Ogiso-Tanaka E."/>
            <person name="Itagaki H."/>
            <person name="Hosoya T."/>
            <person name="Hosaka K."/>
        </authorList>
    </citation>
    <scope>NUCLEOTIDE SEQUENCE</scope>
    <source>
        <strain evidence="6">MO-923</strain>
    </source>
</reference>
<evidence type="ECO:0000256" key="1">
    <source>
        <dbReference type="ARBA" id="ARBA00007905"/>
    </source>
</evidence>
<dbReference type="EMBL" id="BPWL01000008">
    <property type="protein sequence ID" value="GJJ12883.1"/>
    <property type="molecule type" value="Genomic_DNA"/>
</dbReference>
<dbReference type="InterPro" id="IPR036812">
    <property type="entry name" value="NAD(P)_OxRdtase_dom_sf"/>
</dbReference>
<dbReference type="SUPFAM" id="SSF51430">
    <property type="entry name" value="NAD(P)-linked oxidoreductase"/>
    <property type="match status" value="1"/>
</dbReference>
<keyword evidence="4" id="KW-1133">Transmembrane helix</keyword>
<comment type="similarity">
    <text evidence="1">Belongs to the aldo/keto reductase family.</text>
</comment>